<accession>A0ABR2GH47</accession>
<dbReference type="Proteomes" id="UP001472677">
    <property type="component" value="Unassembled WGS sequence"/>
</dbReference>
<protein>
    <submittedName>
        <fullName evidence="1">Uncharacterized protein</fullName>
    </submittedName>
</protein>
<name>A0ABR2GH47_9ROSI</name>
<sequence>MTDQNGSSGAKTRSQMVLEKHNSSSAFFAQASVFGVQPEIICQKQFDKLLLQILPKKSLAHNSPLPRWSAPKATTDTSTIILHISGYDFFRSTDITSRSNQV</sequence>
<dbReference type="EMBL" id="JBBPBM010000001">
    <property type="protein sequence ID" value="KAK8602233.1"/>
    <property type="molecule type" value="Genomic_DNA"/>
</dbReference>
<proteinExistence type="predicted"/>
<organism evidence="1 2">
    <name type="scientific">Hibiscus sabdariffa</name>
    <name type="common">roselle</name>
    <dbReference type="NCBI Taxonomy" id="183260"/>
    <lineage>
        <taxon>Eukaryota</taxon>
        <taxon>Viridiplantae</taxon>
        <taxon>Streptophyta</taxon>
        <taxon>Embryophyta</taxon>
        <taxon>Tracheophyta</taxon>
        <taxon>Spermatophyta</taxon>
        <taxon>Magnoliopsida</taxon>
        <taxon>eudicotyledons</taxon>
        <taxon>Gunneridae</taxon>
        <taxon>Pentapetalae</taxon>
        <taxon>rosids</taxon>
        <taxon>malvids</taxon>
        <taxon>Malvales</taxon>
        <taxon>Malvaceae</taxon>
        <taxon>Malvoideae</taxon>
        <taxon>Hibiscus</taxon>
    </lineage>
</organism>
<gene>
    <name evidence="1" type="ORF">V6N12_052047</name>
</gene>
<evidence type="ECO:0000313" key="2">
    <source>
        <dbReference type="Proteomes" id="UP001472677"/>
    </source>
</evidence>
<evidence type="ECO:0000313" key="1">
    <source>
        <dbReference type="EMBL" id="KAK8602233.1"/>
    </source>
</evidence>
<keyword evidence="2" id="KW-1185">Reference proteome</keyword>
<comment type="caution">
    <text evidence="1">The sequence shown here is derived from an EMBL/GenBank/DDBJ whole genome shotgun (WGS) entry which is preliminary data.</text>
</comment>
<reference evidence="1 2" key="1">
    <citation type="journal article" date="2024" name="G3 (Bethesda)">
        <title>Genome assembly of Hibiscus sabdariffa L. provides insights into metabolisms of medicinal natural products.</title>
        <authorList>
            <person name="Kim T."/>
        </authorList>
    </citation>
    <scope>NUCLEOTIDE SEQUENCE [LARGE SCALE GENOMIC DNA]</scope>
    <source>
        <strain evidence="1">TK-2024</strain>
        <tissue evidence="1">Old leaves</tissue>
    </source>
</reference>